<proteinExistence type="predicted"/>
<keyword evidence="2" id="KW-1185">Reference proteome</keyword>
<accession>A0A1H8B1F9</accession>
<dbReference type="AlphaFoldDB" id="A0A1H8B1F9"/>
<evidence type="ECO:0000313" key="2">
    <source>
        <dbReference type="Proteomes" id="UP000198953"/>
    </source>
</evidence>
<reference evidence="1 2" key="1">
    <citation type="submission" date="2016-10" db="EMBL/GenBank/DDBJ databases">
        <authorList>
            <person name="de Groot N.N."/>
        </authorList>
    </citation>
    <scope>NUCLEOTIDE SEQUENCE [LARGE SCALE GENOMIC DNA]</scope>
    <source>
        <strain evidence="1 2">DSM 43357</strain>
    </source>
</reference>
<evidence type="ECO:0000313" key="1">
    <source>
        <dbReference type="EMBL" id="SEM76802.1"/>
    </source>
</evidence>
<name>A0A1H8B1F9_9ACTN</name>
<organism evidence="1 2">
    <name type="scientific">Nonomuraea pusilla</name>
    <dbReference type="NCBI Taxonomy" id="46177"/>
    <lineage>
        <taxon>Bacteria</taxon>
        <taxon>Bacillati</taxon>
        <taxon>Actinomycetota</taxon>
        <taxon>Actinomycetes</taxon>
        <taxon>Streptosporangiales</taxon>
        <taxon>Streptosporangiaceae</taxon>
        <taxon>Nonomuraea</taxon>
    </lineage>
</organism>
<gene>
    <name evidence="1" type="ORF">SAMN05660976_05988</name>
</gene>
<sequence length="77" mass="8443">MDPDLYLYVTRVNAGELRAEAARRAPGGPPPDPARALGARRTLSVRTPVRTLVTALERRLGWAMVEAGLRLIQRHAA</sequence>
<dbReference type="OrthoDB" id="4336008at2"/>
<protein>
    <submittedName>
        <fullName evidence="1">Uncharacterized protein</fullName>
    </submittedName>
</protein>
<dbReference type="RefSeq" id="WP_055506735.1">
    <property type="nucleotide sequence ID" value="NZ_BBZG01000004.1"/>
</dbReference>
<dbReference type="Proteomes" id="UP000198953">
    <property type="component" value="Unassembled WGS sequence"/>
</dbReference>
<dbReference type="STRING" id="46177.SAMN05660976_05988"/>
<dbReference type="EMBL" id="FOBF01000017">
    <property type="protein sequence ID" value="SEM76802.1"/>
    <property type="molecule type" value="Genomic_DNA"/>
</dbReference>